<evidence type="ECO:0000256" key="2">
    <source>
        <dbReference type="ARBA" id="ARBA00022473"/>
    </source>
</evidence>
<dbReference type="PANTHER" id="PTHR45793:SF5">
    <property type="entry name" value="HOMEOTIC PROTEIN OCELLILESS"/>
    <property type="match status" value="1"/>
</dbReference>
<feature type="domain" description="Homeobox" evidence="9">
    <location>
        <begin position="64"/>
        <end position="118"/>
    </location>
</feature>
<dbReference type="CDD" id="cd00086">
    <property type="entry name" value="homeodomain"/>
    <property type="match status" value="1"/>
</dbReference>
<dbReference type="GO" id="GO:0005634">
    <property type="term" value="C:nucleus"/>
    <property type="evidence" value="ECO:0007669"/>
    <property type="project" value="UniProtKB-SubCell"/>
</dbReference>
<protein>
    <submittedName>
        <fullName evidence="10">OTX1</fullName>
    </submittedName>
</protein>
<organism evidence="10 11">
    <name type="scientific">Bugula neritina</name>
    <name type="common">Brown bryozoan</name>
    <name type="synonym">Sertularia neritina</name>
    <dbReference type="NCBI Taxonomy" id="10212"/>
    <lineage>
        <taxon>Eukaryota</taxon>
        <taxon>Metazoa</taxon>
        <taxon>Spiralia</taxon>
        <taxon>Lophotrochozoa</taxon>
        <taxon>Bryozoa</taxon>
        <taxon>Gymnolaemata</taxon>
        <taxon>Cheilostomatida</taxon>
        <taxon>Flustrina</taxon>
        <taxon>Buguloidea</taxon>
        <taxon>Bugulidae</taxon>
        <taxon>Bugula</taxon>
    </lineage>
</organism>
<dbReference type="SMART" id="SM00389">
    <property type="entry name" value="HOX"/>
    <property type="match status" value="1"/>
</dbReference>
<dbReference type="PANTHER" id="PTHR45793">
    <property type="entry name" value="HOMEOBOX PROTEIN"/>
    <property type="match status" value="1"/>
</dbReference>
<comment type="caution">
    <text evidence="10">The sequence shown here is derived from an EMBL/GenBank/DDBJ whole genome shotgun (WGS) entry which is preliminary data.</text>
</comment>
<sequence length="379" mass="41882">MSGIGYSSALESGGQNKLSPYQLNSLATNRFGNGSSPMDIMHQAMNPYSNGTSVPYHNVVAPARKQRRERTTFSRQQLDVLEELFQKTRYPDIFMREEVALKINLPESRVQNALINQKPDLLWLTTLCVNFTHQSLYYGFPPLEMFGLKNRRAKCRQQVKTGSAPETPLVKPRPKLNSLSKSSVSVGKESPEPNNSASGSPIGSPSNSPSQVTRSVMASGSTENVGAISSNNSPAQCWSPSVSAQSQLDIIASTVGDQYTAAQPPQLNPSQDYLDQYHSYNTQYSANGYLPYDDGSYISQPLSLSQQHASYQMNMQALPSHMEVTAPYYTPLDQYTRVQSVGDIKMATQQFESSRSSVSMSQPDLSSANWPDETKYQVL</sequence>
<gene>
    <name evidence="10" type="ORF">EB796_005599</name>
</gene>
<feature type="compositionally biased region" description="Polar residues" evidence="8">
    <location>
        <begin position="353"/>
        <end position="369"/>
    </location>
</feature>
<name>A0A7J7KBT3_BUGNE</name>
<dbReference type="GO" id="GO:0000978">
    <property type="term" value="F:RNA polymerase II cis-regulatory region sequence-specific DNA binding"/>
    <property type="evidence" value="ECO:0007669"/>
    <property type="project" value="TreeGrafter"/>
</dbReference>
<feature type="region of interest" description="Disordered" evidence="8">
    <location>
        <begin position="353"/>
        <end position="379"/>
    </location>
</feature>
<dbReference type="InterPro" id="IPR001356">
    <property type="entry name" value="HD"/>
</dbReference>
<evidence type="ECO:0000256" key="7">
    <source>
        <dbReference type="RuleBase" id="RU000682"/>
    </source>
</evidence>
<evidence type="ECO:0000256" key="1">
    <source>
        <dbReference type="ARBA" id="ARBA00004123"/>
    </source>
</evidence>
<dbReference type="Pfam" id="PF00046">
    <property type="entry name" value="Homeodomain"/>
    <property type="match status" value="1"/>
</dbReference>
<dbReference type="Proteomes" id="UP000593567">
    <property type="component" value="Unassembled WGS sequence"/>
</dbReference>
<keyword evidence="11" id="KW-1185">Reference proteome</keyword>
<dbReference type="GO" id="GO:0000981">
    <property type="term" value="F:DNA-binding transcription factor activity, RNA polymerase II-specific"/>
    <property type="evidence" value="ECO:0007669"/>
    <property type="project" value="TreeGrafter"/>
</dbReference>
<proteinExistence type="predicted"/>
<feature type="DNA-binding region" description="Homeobox" evidence="6">
    <location>
        <begin position="66"/>
        <end position="119"/>
    </location>
</feature>
<reference evidence="10" key="1">
    <citation type="submission" date="2020-06" db="EMBL/GenBank/DDBJ databases">
        <title>Draft genome of Bugula neritina, a colonial animal packing powerful symbionts and potential medicines.</title>
        <authorList>
            <person name="Rayko M."/>
        </authorList>
    </citation>
    <scope>NUCLEOTIDE SEQUENCE [LARGE SCALE GENOMIC DNA]</scope>
    <source>
        <strain evidence="10">Kwan_BN1</strain>
    </source>
</reference>
<keyword evidence="5 6" id="KW-0539">Nucleus</keyword>
<feature type="region of interest" description="Disordered" evidence="8">
    <location>
        <begin position="157"/>
        <end position="239"/>
    </location>
</feature>
<feature type="compositionally biased region" description="Polar residues" evidence="8">
    <location>
        <begin position="211"/>
        <end position="239"/>
    </location>
</feature>
<dbReference type="Gene3D" id="1.10.10.60">
    <property type="entry name" value="Homeodomain-like"/>
    <property type="match status" value="1"/>
</dbReference>
<evidence type="ECO:0000256" key="3">
    <source>
        <dbReference type="ARBA" id="ARBA00023125"/>
    </source>
</evidence>
<evidence type="ECO:0000256" key="4">
    <source>
        <dbReference type="ARBA" id="ARBA00023155"/>
    </source>
</evidence>
<evidence type="ECO:0000313" key="11">
    <source>
        <dbReference type="Proteomes" id="UP000593567"/>
    </source>
</evidence>
<dbReference type="OrthoDB" id="6159439at2759"/>
<dbReference type="EMBL" id="VXIV02000780">
    <property type="protein sequence ID" value="KAF6036100.1"/>
    <property type="molecule type" value="Genomic_DNA"/>
</dbReference>
<comment type="subcellular location">
    <subcellularLocation>
        <location evidence="1 6 7">Nucleus</location>
    </subcellularLocation>
</comment>
<evidence type="ECO:0000256" key="5">
    <source>
        <dbReference type="ARBA" id="ARBA00023242"/>
    </source>
</evidence>
<dbReference type="SUPFAM" id="SSF46689">
    <property type="entry name" value="Homeodomain-like"/>
    <property type="match status" value="1"/>
</dbReference>
<dbReference type="PROSITE" id="PS50071">
    <property type="entry name" value="HOMEOBOX_2"/>
    <property type="match status" value="1"/>
</dbReference>
<dbReference type="AlphaFoldDB" id="A0A7J7KBT3"/>
<dbReference type="InterPro" id="IPR009057">
    <property type="entry name" value="Homeodomain-like_sf"/>
</dbReference>
<feature type="compositionally biased region" description="Low complexity" evidence="8">
    <location>
        <begin position="176"/>
        <end position="210"/>
    </location>
</feature>
<evidence type="ECO:0000256" key="6">
    <source>
        <dbReference type="PROSITE-ProRule" id="PRU00108"/>
    </source>
</evidence>
<evidence type="ECO:0000313" key="10">
    <source>
        <dbReference type="EMBL" id="KAF6036100.1"/>
    </source>
</evidence>
<evidence type="ECO:0000256" key="8">
    <source>
        <dbReference type="SAM" id="MobiDB-lite"/>
    </source>
</evidence>
<accession>A0A7J7KBT3</accession>
<keyword evidence="2" id="KW-0217">Developmental protein</keyword>
<keyword evidence="4 6" id="KW-0371">Homeobox</keyword>
<keyword evidence="3 6" id="KW-0238">DNA-binding</keyword>
<evidence type="ECO:0000259" key="9">
    <source>
        <dbReference type="PROSITE" id="PS50071"/>
    </source>
</evidence>